<evidence type="ECO:0000313" key="3">
    <source>
        <dbReference type="EMBL" id="TGN72808.1"/>
    </source>
</evidence>
<dbReference type="Pfam" id="PF19870">
    <property type="entry name" value="DUF6343"/>
    <property type="match status" value="1"/>
</dbReference>
<dbReference type="GeneID" id="95451456"/>
<sequence length="111" mass="12160">MSRRHTQDDTARVPRARSGTIGRRRERTGTEPVTARSALKLRLVLSVIGLLVFVLGTVLFAVWAGAVRPHDVPDPTQLTVLAVICGVLALFAAVDLVVVLLRLARERARRT</sequence>
<feature type="transmembrane region" description="Helical" evidence="2">
    <location>
        <begin position="78"/>
        <end position="101"/>
    </location>
</feature>
<accession>A0A4Z1CV91</accession>
<keyword evidence="2" id="KW-0472">Membrane</keyword>
<dbReference type="Proteomes" id="UP000298159">
    <property type="component" value="Unassembled WGS sequence"/>
</dbReference>
<organism evidence="3 4">
    <name type="scientific">Streptomyces bauhiniae</name>
    <dbReference type="NCBI Taxonomy" id="2340725"/>
    <lineage>
        <taxon>Bacteria</taxon>
        <taxon>Bacillati</taxon>
        <taxon>Actinomycetota</taxon>
        <taxon>Actinomycetes</taxon>
        <taxon>Kitasatosporales</taxon>
        <taxon>Streptomycetaceae</taxon>
        <taxon>Streptomyces</taxon>
    </lineage>
</organism>
<keyword evidence="4" id="KW-1185">Reference proteome</keyword>
<feature type="compositionally biased region" description="Basic and acidic residues" evidence="1">
    <location>
        <begin position="1"/>
        <end position="12"/>
    </location>
</feature>
<keyword evidence="2" id="KW-1133">Transmembrane helix</keyword>
<name>A0A4Z1CV91_9ACTN</name>
<proteinExistence type="predicted"/>
<evidence type="ECO:0000313" key="4">
    <source>
        <dbReference type="Proteomes" id="UP000298159"/>
    </source>
</evidence>
<dbReference type="InterPro" id="IPR045924">
    <property type="entry name" value="DUF6343"/>
</dbReference>
<dbReference type="AlphaFoldDB" id="A0A4Z1CV91"/>
<keyword evidence="2" id="KW-0812">Transmembrane</keyword>
<reference evidence="3 4" key="1">
    <citation type="submission" date="2019-04" db="EMBL/GenBank/DDBJ databases">
        <title>Streptomyces sp. nov. Bv016 isolated from bark of Buahinia variegata.</title>
        <authorList>
            <person name="Kanchanasin P."/>
            <person name="Tanasupawat S."/>
            <person name="Yuki M."/>
            <person name="Kudo T."/>
        </authorList>
    </citation>
    <scope>NUCLEOTIDE SEQUENCE [LARGE SCALE GENOMIC DNA]</scope>
    <source>
        <strain evidence="3 4">Bv016</strain>
    </source>
</reference>
<evidence type="ECO:0000256" key="1">
    <source>
        <dbReference type="SAM" id="MobiDB-lite"/>
    </source>
</evidence>
<feature type="region of interest" description="Disordered" evidence="1">
    <location>
        <begin position="1"/>
        <end position="31"/>
    </location>
</feature>
<dbReference type="EMBL" id="SRRT01000009">
    <property type="protein sequence ID" value="TGN72808.1"/>
    <property type="molecule type" value="Genomic_DNA"/>
</dbReference>
<evidence type="ECO:0000256" key="2">
    <source>
        <dbReference type="SAM" id="Phobius"/>
    </source>
</evidence>
<feature type="transmembrane region" description="Helical" evidence="2">
    <location>
        <begin position="43"/>
        <end position="66"/>
    </location>
</feature>
<dbReference type="RefSeq" id="WP_135788491.1">
    <property type="nucleotide sequence ID" value="NZ_SRRT01000009.1"/>
</dbReference>
<gene>
    <name evidence="3" type="ORF">E5083_28165</name>
</gene>
<comment type="caution">
    <text evidence="3">The sequence shown here is derived from an EMBL/GenBank/DDBJ whole genome shotgun (WGS) entry which is preliminary data.</text>
</comment>
<protein>
    <submittedName>
        <fullName evidence="3">Uncharacterized protein</fullName>
    </submittedName>
</protein>